<dbReference type="AlphaFoldDB" id="A0A838ZJ80"/>
<accession>A0A838ZJ80</accession>
<reference evidence="2 3" key="1">
    <citation type="submission" date="2020-07" db="EMBL/GenBank/DDBJ databases">
        <title>Moheibacter lacus sp. nov., a member of the family Flavobacteriaceae isolated from freshwater lake sediment.</title>
        <authorList>
            <person name="Liu Y."/>
        </authorList>
    </citation>
    <scope>NUCLEOTIDE SEQUENCE [LARGE SCALE GENOMIC DNA]</scope>
    <source>
        <strain evidence="2 3">BDHS18</strain>
    </source>
</reference>
<evidence type="ECO:0000256" key="1">
    <source>
        <dbReference type="SAM" id="SignalP"/>
    </source>
</evidence>
<organism evidence="2 3">
    <name type="scientific">Moheibacter lacus</name>
    <dbReference type="NCBI Taxonomy" id="2745851"/>
    <lineage>
        <taxon>Bacteria</taxon>
        <taxon>Pseudomonadati</taxon>
        <taxon>Bacteroidota</taxon>
        <taxon>Flavobacteriia</taxon>
        <taxon>Flavobacteriales</taxon>
        <taxon>Weeksellaceae</taxon>
        <taxon>Moheibacter</taxon>
    </lineage>
</organism>
<dbReference type="EMBL" id="JACDZE010000001">
    <property type="protein sequence ID" value="MBA5628414.1"/>
    <property type="molecule type" value="Genomic_DNA"/>
</dbReference>
<evidence type="ECO:0008006" key="4">
    <source>
        <dbReference type="Google" id="ProtNLM"/>
    </source>
</evidence>
<dbReference type="RefSeq" id="WP_182042014.1">
    <property type="nucleotide sequence ID" value="NZ_JACDZE010000001.1"/>
</dbReference>
<protein>
    <recommendedName>
        <fullName evidence="4">GOLD domain-containing protein</fullName>
    </recommendedName>
</protein>
<comment type="caution">
    <text evidence="2">The sequence shown here is derived from an EMBL/GenBank/DDBJ whole genome shotgun (WGS) entry which is preliminary data.</text>
</comment>
<evidence type="ECO:0000313" key="2">
    <source>
        <dbReference type="EMBL" id="MBA5628414.1"/>
    </source>
</evidence>
<feature type="chain" id="PRO_5032854449" description="GOLD domain-containing protein" evidence="1">
    <location>
        <begin position="22"/>
        <end position="138"/>
    </location>
</feature>
<keyword evidence="3" id="KW-1185">Reference proteome</keyword>
<dbReference type="PROSITE" id="PS51257">
    <property type="entry name" value="PROKAR_LIPOPROTEIN"/>
    <property type="match status" value="1"/>
</dbReference>
<evidence type="ECO:0000313" key="3">
    <source>
        <dbReference type="Proteomes" id="UP000552241"/>
    </source>
</evidence>
<sequence length="138" mass="15851">MKNFKWIVALMLAGLFVTSCLDDEPTLNVDYVYAPIDSIMIGEIHPAREVTEIRTYFTRNSECEAFFDYDYQIVGNERTVSIIVSDLQNENCLDISEAASQTLQFRPESAGDYTFRFWAGNDENDEPIFIVQEITIPE</sequence>
<dbReference type="Proteomes" id="UP000552241">
    <property type="component" value="Unassembled WGS sequence"/>
</dbReference>
<name>A0A838ZJ80_9FLAO</name>
<feature type="signal peptide" evidence="1">
    <location>
        <begin position="1"/>
        <end position="21"/>
    </location>
</feature>
<keyword evidence="1" id="KW-0732">Signal</keyword>
<gene>
    <name evidence="2" type="ORF">HU137_01365</name>
</gene>
<proteinExistence type="predicted"/>